<dbReference type="Pfam" id="PF13561">
    <property type="entry name" value="adh_short_C2"/>
    <property type="match status" value="1"/>
</dbReference>
<evidence type="ECO:0000256" key="10">
    <source>
        <dbReference type="ARBA" id="ARBA00042309"/>
    </source>
</evidence>
<evidence type="ECO:0000256" key="7">
    <source>
        <dbReference type="ARBA" id="ARBA00038959"/>
    </source>
</evidence>
<proteinExistence type="inferred from homology"/>
<evidence type="ECO:0000256" key="14">
    <source>
        <dbReference type="ARBA" id="ARBA00049550"/>
    </source>
</evidence>
<dbReference type="RefSeq" id="XP_014639175.1">
    <property type="nucleotide sequence ID" value="XM_014783689.1"/>
</dbReference>
<dbReference type="EC" id="1.1.1.104" evidence="6"/>
<evidence type="ECO:0000256" key="1">
    <source>
        <dbReference type="ARBA" id="ARBA00004924"/>
    </source>
</evidence>
<reference evidence="17" key="1">
    <citation type="submission" date="2025-08" db="UniProtKB">
        <authorList>
            <consortium name="RefSeq"/>
        </authorList>
    </citation>
    <scope>IDENTIFICATION</scope>
</reference>
<name>A0ABM1CHZ4_CERSS</name>
<feature type="region of interest" description="Disordered" evidence="15">
    <location>
        <begin position="121"/>
        <end position="152"/>
    </location>
</feature>
<keyword evidence="16" id="KW-1185">Reference proteome</keyword>
<evidence type="ECO:0000256" key="5">
    <source>
        <dbReference type="ARBA" id="ARBA00034698"/>
    </source>
</evidence>
<dbReference type="Proteomes" id="UP000694910">
    <property type="component" value="Unplaced"/>
</dbReference>
<keyword evidence="3" id="KW-0560">Oxidoreductase</keyword>
<dbReference type="InterPro" id="IPR002347">
    <property type="entry name" value="SDR_fam"/>
</dbReference>
<keyword evidence="4" id="KW-0520">NAD</keyword>
<feature type="compositionally biased region" description="Gly residues" evidence="15">
    <location>
        <begin position="128"/>
        <end position="141"/>
    </location>
</feature>
<gene>
    <name evidence="17" type="primary">LOC106801036</name>
</gene>
<evidence type="ECO:0000256" key="8">
    <source>
        <dbReference type="ARBA" id="ARBA00039194"/>
    </source>
</evidence>
<comment type="similarity">
    <text evidence="2">Belongs to the short-chain dehydrogenases/reductases (SDR) family.</text>
</comment>
<dbReference type="EC" id="1.1.1.30" evidence="7"/>
<evidence type="ECO:0000256" key="9">
    <source>
        <dbReference type="ARBA" id="ARBA00041727"/>
    </source>
</evidence>
<dbReference type="PRINTS" id="PR00081">
    <property type="entry name" value="GDHRDH"/>
</dbReference>
<evidence type="ECO:0000256" key="12">
    <source>
        <dbReference type="ARBA" id="ARBA00043083"/>
    </source>
</evidence>
<evidence type="ECO:0000313" key="17">
    <source>
        <dbReference type="RefSeq" id="XP_014639175.1"/>
    </source>
</evidence>
<protein>
    <recommendedName>
        <fullName evidence="8">Dehydrogenase/reductase SDR family member 6</fullName>
        <ecNumber evidence="6">1.1.1.104</ecNumber>
        <ecNumber evidence="7">1.1.1.30</ecNumber>
    </recommendedName>
    <alternativeName>
        <fullName evidence="12">(R)-beta-hydroxybutyrate dehydrogenase</fullName>
    </alternativeName>
    <alternativeName>
        <fullName evidence="10">3-hydroxybutyrate dehydrogenase type 2</fullName>
    </alternativeName>
    <alternativeName>
        <fullName evidence="13">4-oxo-L-proline reductase</fullName>
    </alternativeName>
    <alternativeName>
        <fullName evidence="11">Oxidoreductase UCPA</fullName>
    </alternativeName>
    <alternativeName>
        <fullName evidence="9">Short chain dehydrogenase/reductase family 15C member 1</fullName>
    </alternativeName>
</protein>
<evidence type="ECO:0000256" key="2">
    <source>
        <dbReference type="ARBA" id="ARBA00006484"/>
    </source>
</evidence>
<comment type="pathway">
    <text evidence="5">Amino-acid metabolism.</text>
</comment>
<evidence type="ECO:0000256" key="13">
    <source>
        <dbReference type="ARBA" id="ARBA00043199"/>
    </source>
</evidence>
<dbReference type="PANTHER" id="PTHR43477">
    <property type="entry name" value="DIHYDROANTICAPSIN 7-DEHYDROGENASE"/>
    <property type="match status" value="1"/>
</dbReference>
<sequence>MHYCSSLVVQQKATPLSFVLIGPQASKLCLLPISTPNQASAPEPGPDRQGGRRARRPARAAPRSALGVTGAGGQRVAAALRPGADDGPPLLSGVHTDDSSAPPVFKVKLLREGETVHVAAAAETSGSPLGGSAVGAEGGAGAETSGRGEGERLELERVAGSSLREQGVLLLTPFSGVTLETRTDQMLAQKSGNIINMSSVASSIKGVMNRCVYSTTTVAMTRLTKSMAADFFQQGIRCSCVCPVSAGFSITQIFEQLGSHHSPAWPTVNDSNDILMYHVSCALSDFLTRQKTGRFATAEEIALLCVYLASDETAYVTGTPVVIDGGWSL</sequence>
<organism evidence="16 17">
    <name type="scientific">Ceratotherium simum simum</name>
    <name type="common">Southern white rhinoceros</name>
    <dbReference type="NCBI Taxonomy" id="73337"/>
    <lineage>
        <taxon>Eukaryota</taxon>
        <taxon>Metazoa</taxon>
        <taxon>Chordata</taxon>
        <taxon>Craniata</taxon>
        <taxon>Vertebrata</taxon>
        <taxon>Euteleostomi</taxon>
        <taxon>Mammalia</taxon>
        <taxon>Eutheria</taxon>
        <taxon>Laurasiatheria</taxon>
        <taxon>Perissodactyla</taxon>
        <taxon>Rhinocerotidae</taxon>
        <taxon>Ceratotherium</taxon>
    </lineage>
</organism>
<dbReference type="Gene3D" id="3.40.50.720">
    <property type="entry name" value="NAD(P)-binding Rossmann-like Domain"/>
    <property type="match status" value="1"/>
</dbReference>
<evidence type="ECO:0000256" key="11">
    <source>
        <dbReference type="ARBA" id="ARBA00042565"/>
    </source>
</evidence>
<evidence type="ECO:0000256" key="4">
    <source>
        <dbReference type="ARBA" id="ARBA00023027"/>
    </source>
</evidence>
<evidence type="ECO:0000256" key="6">
    <source>
        <dbReference type="ARBA" id="ARBA00038956"/>
    </source>
</evidence>
<dbReference type="SUPFAM" id="SSF51735">
    <property type="entry name" value="NAD(P)-binding Rossmann-fold domains"/>
    <property type="match status" value="1"/>
</dbReference>
<evidence type="ECO:0000256" key="3">
    <source>
        <dbReference type="ARBA" id="ARBA00023002"/>
    </source>
</evidence>
<evidence type="ECO:0000313" key="16">
    <source>
        <dbReference type="Proteomes" id="UP000694910"/>
    </source>
</evidence>
<dbReference type="InterPro" id="IPR051122">
    <property type="entry name" value="SDR_DHRS6-like"/>
</dbReference>
<dbReference type="PANTHER" id="PTHR43477:SF4">
    <property type="entry name" value="DEHYDROGENASE_REDUCTASE SDR FAMILY MEMBER 6"/>
    <property type="match status" value="1"/>
</dbReference>
<dbReference type="InterPro" id="IPR036291">
    <property type="entry name" value="NAD(P)-bd_dom_sf"/>
</dbReference>
<evidence type="ECO:0000256" key="15">
    <source>
        <dbReference type="SAM" id="MobiDB-lite"/>
    </source>
</evidence>
<dbReference type="GeneID" id="106801036"/>
<accession>A0ABM1CHZ4</accession>
<feature type="region of interest" description="Disordered" evidence="15">
    <location>
        <begin position="36"/>
        <end position="101"/>
    </location>
</feature>
<comment type="pathway">
    <text evidence="1">Siderophore biosynthesis.</text>
</comment>
<comment type="catalytic activity">
    <reaction evidence="14">
        <text>(R)-3-hydroxybutanoate + NAD(+) = acetoacetate + NADH + H(+)</text>
        <dbReference type="Rhea" id="RHEA:20521"/>
        <dbReference type="ChEBI" id="CHEBI:10983"/>
        <dbReference type="ChEBI" id="CHEBI:13705"/>
        <dbReference type="ChEBI" id="CHEBI:15378"/>
        <dbReference type="ChEBI" id="CHEBI:57540"/>
        <dbReference type="ChEBI" id="CHEBI:57945"/>
        <dbReference type="EC" id="1.1.1.30"/>
    </reaction>
</comment>
<dbReference type="Pfam" id="PF00106">
    <property type="entry name" value="adh_short"/>
    <property type="match status" value="1"/>
</dbReference>